<evidence type="ECO:0008006" key="2">
    <source>
        <dbReference type="Google" id="ProtNLM"/>
    </source>
</evidence>
<accession>A0A3B1ACX1</accession>
<organism evidence="1">
    <name type="scientific">hydrothermal vent metagenome</name>
    <dbReference type="NCBI Taxonomy" id="652676"/>
    <lineage>
        <taxon>unclassified sequences</taxon>
        <taxon>metagenomes</taxon>
        <taxon>ecological metagenomes</taxon>
    </lineage>
</organism>
<gene>
    <name evidence="1" type="ORF">MNBD_GAMMA23-1609</name>
</gene>
<sequence>MSTIKISSKVEEAVWEELKVAAKESHQNVSGMLTEAISDYLQRRRIRPVVINHLLDSMDENEELGQLLAK</sequence>
<protein>
    <recommendedName>
        <fullName evidence="2">Ribbon-helix-helix protein CopG domain-containing protein</fullName>
    </recommendedName>
</protein>
<proteinExistence type="predicted"/>
<dbReference type="EMBL" id="UOFT01000012">
    <property type="protein sequence ID" value="VAW91664.1"/>
    <property type="molecule type" value="Genomic_DNA"/>
</dbReference>
<evidence type="ECO:0000313" key="1">
    <source>
        <dbReference type="EMBL" id="VAW91664.1"/>
    </source>
</evidence>
<reference evidence="1" key="1">
    <citation type="submission" date="2018-06" db="EMBL/GenBank/DDBJ databases">
        <authorList>
            <person name="Zhirakovskaya E."/>
        </authorList>
    </citation>
    <scope>NUCLEOTIDE SEQUENCE</scope>
</reference>
<name>A0A3B1ACX1_9ZZZZ</name>
<dbReference type="AlphaFoldDB" id="A0A3B1ACX1"/>